<gene>
    <name evidence="4" type="ORF">RS030_111877</name>
</gene>
<keyword evidence="3" id="KW-1133">Transmembrane helix</keyword>
<keyword evidence="1" id="KW-0175">Coiled coil</keyword>
<protein>
    <recommendedName>
        <fullName evidence="6">Chorein N-terminal domain-containing protein</fullName>
    </recommendedName>
</protein>
<feature type="coiled-coil region" evidence="1">
    <location>
        <begin position="5621"/>
        <end position="5686"/>
    </location>
</feature>
<dbReference type="InterPro" id="IPR053019">
    <property type="entry name" value="GATA_zinc_finger"/>
</dbReference>
<dbReference type="Proteomes" id="UP001311799">
    <property type="component" value="Unassembled WGS sequence"/>
</dbReference>
<proteinExistence type="predicted"/>
<evidence type="ECO:0000313" key="5">
    <source>
        <dbReference type="Proteomes" id="UP001311799"/>
    </source>
</evidence>
<keyword evidence="3" id="KW-0812">Transmembrane</keyword>
<feature type="compositionally biased region" description="Low complexity" evidence="2">
    <location>
        <begin position="3357"/>
        <end position="3377"/>
    </location>
</feature>
<reference evidence="4 5" key="1">
    <citation type="submission" date="2023-10" db="EMBL/GenBank/DDBJ databases">
        <title>Comparative genomics analysis reveals potential genetic determinants of host preference in Cryptosporidium xiaoi.</title>
        <authorList>
            <person name="Xiao L."/>
            <person name="Li J."/>
        </authorList>
    </citation>
    <scope>NUCLEOTIDE SEQUENCE [LARGE SCALE GENOMIC DNA]</scope>
    <source>
        <strain evidence="4 5">52996</strain>
    </source>
</reference>
<name>A0AAV9Y3P3_9CRYT</name>
<keyword evidence="5" id="KW-1185">Reference proteome</keyword>
<evidence type="ECO:0000313" key="4">
    <source>
        <dbReference type="EMBL" id="KAK6590870.1"/>
    </source>
</evidence>
<feature type="region of interest" description="Disordered" evidence="2">
    <location>
        <begin position="1935"/>
        <end position="1977"/>
    </location>
</feature>
<organism evidence="4 5">
    <name type="scientific">Cryptosporidium xiaoi</name>
    <dbReference type="NCBI Taxonomy" id="659607"/>
    <lineage>
        <taxon>Eukaryota</taxon>
        <taxon>Sar</taxon>
        <taxon>Alveolata</taxon>
        <taxon>Apicomplexa</taxon>
        <taxon>Conoidasida</taxon>
        <taxon>Coccidia</taxon>
        <taxon>Eucoccidiorida</taxon>
        <taxon>Eimeriorina</taxon>
        <taxon>Cryptosporidiidae</taxon>
        <taxon>Cryptosporidium</taxon>
    </lineage>
</organism>
<feature type="transmembrane region" description="Helical" evidence="3">
    <location>
        <begin position="5975"/>
        <end position="5997"/>
    </location>
</feature>
<feature type="region of interest" description="Disordered" evidence="2">
    <location>
        <begin position="3347"/>
        <end position="3377"/>
    </location>
</feature>
<feature type="region of interest" description="Disordered" evidence="2">
    <location>
        <begin position="4650"/>
        <end position="4684"/>
    </location>
</feature>
<evidence type="ECO:0000256" key="3">
    <source>
        <dbReference type="SAM" id="Phobius"/>
    </source>
</evidence>
<feature type="region of interest" description="Disordered" evidence="2">
    <location>
        <begin position="3774"/>
        <end position="3802"/>
    </location>
</feature>
<dbReference type="PANTHER" id="PTHR23353">
    <property type="entry name" value="RAB-GAP/TBC-RELATED"/>
    <property type="match status" value="1"/>
</dbReference>
<evidence type="ECO:0008006" key="6">
    <source>
        <dbReference type="Google" id="ProtNLM"/>
    </source>
</evidence>
<feature type="compositionally biased region" description="Low complexity" evidence="2">
    <location>
        <begin position="1941"/>
        <end position="1977"/>
    </location>
</feature>
<feature type="compositionally biased region" description="Low complexity" evidence="2">
    <location>
        <begin position="4656"/>
        <end position="4665"/>
    </location>
</feature>
<evidence type="ECO:0000256" key="1">
    <source>
        <dbReference type="SAM" id="Coils"/>
    </source>
</evidence>
<evidence type="ECO:0000256" key="2">
    <source>
        <dbReference type="SAM" id="MobiDB-lite"/>
    </source>
</evidence>
<feature type="transmembrane region" description="Helical" evidence="3">
    <location>
        <begin position="6009"/>
        <end position="6032"/>
    </location>
</feature>
<dbReference type="EMBL" id="JAWDEY010000002">
    <property type="protein sequence ID" value="KAK6590870.1"/>
    <property type="molecule type" value="Genomic_DNA"/>
</dbReference>
<accession>A0AAV9Y3P3</accession>
<keyword evidence="3" id="KW-0472">Membrane</keyword>
<sequence>MVLGSSIIKSLIGNLLEKLGSDIFGNWNLAENIEINSFSPLEIELRNIPIPQLLFEIADLPFIIIYSNIRRVKVCLKTDKMPSEDNPLNIEAWDVDIQFRMATLDEWDSKKWCKRFHNTKIRKLRKWYNYISPWSSKKVDNIISQSIEVSLVNSLNININNIHAFFLDDTFGPKPFCIEILCDSMNISSPNDGNILSEEELKGKKQNLLEFMWIRFYSLRIIYRIFDQLLLKSVPKNVITKILDIGSDSKQNSEEMSDELRHDENISSKNDNGFISKTLKNILPFIFSSENTETQKLSFLNNFLCNLNNDDASRMEYVKELTEFSNTSKEFDYKDYPKHTQNGNSKFIKLPEGLSNTIQLTTDNGLELHILFKRWDIRSLNAPHELFDGIFRDSEDYVDYISSREWKCSKLIILPSTDKFTNIIPSEDDIKHLEPLSVICTTDFIASFYNFINYFNQWSTFLKSCQYIYNNRKTINKMEEYLKIVILSNQGNSSHIGLSKIPKQVLTDLETYVSIRDIVSIHMSANEFLNDYSSVSKGFFNIFNKANDINSNAVHEFILKKVIKKMNSCCDDLITDKSNIEFDSFSTFKKWFSSENKLQISLPSVKLSLVLSDLSSIFDNIDIVPEWMKYIIINNIKCNNIEDIIGKISSLTLSFGINFITDKELFYNRSTYLYFSHFEICKSEVSLINSFVRRNKSFYFEKQLQRIPYSSVYFIPLNFLPCFKIIEIDNKNDYLVVNNSIDIFNGGNTNKKEDDSKLKLIDIDNNKVKINRFNHTKLNIDEYFKKIKGFKVEIKQLFASISFDYNGFNPNFTSFKIDIDDCKNINSMNNCYNYLSLNISEISIYDLKSIWIIGSLIPNVTTNIGSILFRSNNDIEKKIVKSLFTMINSVTKINSTMSFEFENIKIKSKYPINLNSPSHYTTEHLCVRHFHGQSDVNSCLCCYLESDRISDVEMSKNTKFIVNGENNSELSLYTFKVGHRNTDYYKHDKCSSTNSLNLIKDKFIGLKINRIVTDIISSPNDLINSLKTFRVMESSQSIFKGFTGFMNSSIGNILSFDCDDDEINQMTESLLYNDILIYLLQNEYFLEENTTYNGVEILINNVLINVTVQKSGYSFDMKNDSIKILTTNTNLNGEVINNNNNANGCTNLSDHNNLNVKVISLCDLKIKYSTKDFYILIKKLNINMFPGILYLLNGYELLIFPNKFKFNLKQILANFSSIRKNRIEDDIIDNSELIESEVNSNHFLKLFKFAKFILEESNVNIYDSELLLYTINMYYFTFSYNFIEENKEKVSIVIALNELHIEHITNVKLQENINEYQQIKKEYLEKTFYIPSVIFSKYSGHLVPNEKISDGNINTSTYPFILTYSDEFKYVKKSQSVNMIDNEPQFSFELKMIINDKQLLDSSADSSHEEKNDNFYINQHLIIFNAKVNNGNFFFSKEQIIKFKSIIDLYFELFKKYSREKNTLFGINNEYESLINQFKLILKTNNKNNFDINKGEKSHCIECGGYNKNNMVELKVKDKFYGEFSLLFENFYVHFIVNSDNLYKNKLIDNKLMNIHKDTIEFSNESFTIIRPLYCYNYNVFDRSNINIRTAILTGESIGSRLNFRIKSSLSTTSKTDDFGNEESSNNIITLNNREWKIKVGFKEINIMLLRNGTWGMLDFSIRKITLKLLVVVENVYEYINSEMNLSVLEKFNNCITKLLSKDGKKSLKVKFKVSDICVWSILYERIREYENNFNKTRVINVDMYFTKKTSGLEYVYKSPYKNIISEYSTSYLPEFMTIDRNYLIIDEKVIKKNNQELFPSWEYGLNLPLPIPFNNKYLLSGCKPKIFPVFGKRPIKNEEQEIMKINLKKENYEIKDIGDVYIMPIMSLISNEIFYENGLFSQMIINIVISPTFISMVPFTIRQLLDLFYMFNRFSTLDLDSSLFRKRKDENINFSNIKSNNNNNNNNNNGNNNNNNNNNNGNNNNGNNNNNNGNNNNNNNDSIIKIIELFNRAMITSFEVKVKFNTLIITFPELNDLIKSESISSCYFESVTNKKNSIFDISDVKMNDKLIELIKKRNKYILDTDHKLNSGINDNYDGDYYLFSFTNKNNPALAISHNFRFHISVENNLKFNNGNINNGIIFDMNNNVYTESIKLNFEISQLRIQLPFLKNIGADYSIDSLIHNNTINKKNNIKLENDLENMSPILDVFIPSINSSFILTKTMTKLNISNKYKNNTVIKGIMFGMINIPLVFAIDGAKIPVIDDTYILREYTLKLNNDSEEKNINYFNNFDNNKINDILVDEEDTCLSNYVINKSELLSIIVNMIGNNYLRLQMCLNNFRFIFSLTTFSVSSPYIERMYSWWNDIWLINMRYPRNNNSTMRYFILDTKNDMISISSFGIVSKSNIYKEDINDDYSDINIYNENKTNEIYSVNRFNYLDQEITGPIYYPLDETIPIVIAYPMTALLNQKLKPFNSIEYKDDNLKMLFDNTLIERNNKILHNLEHNYVMNNTSVNNDKTSNLTVNVQLNTKKEPNPYKICGCKTSSINNSNSEYKLKNDELDEFNSDEYYPIKNVEKLSLNIDDSINNNLLNISSKIVSDDNVYESNKNSKKSIVNIFNIWGSKKSKATYNNLIEESEHFSSLKRKSFSIFKKRNSKECVPYILSPISENKGHIMKRGFESLTLDYNNLDSNINNSYRHFHTEDNIDENISRCGDYNFNEESDLCSYNNEKEIEFQISLSNLEIWFHRDISKYNNISIFNSNSSNEEATNLTLEEVSLDWMSKAVHCIPSSVDNDTYKIQINNNNNNNSSFINIRNDELYDNVDFYENYNDDEYEDNTEYDEYENISIDYDNYCGKNVCDRTNSMNNENMFYDANENFDEYEGYNDSDYNYNIQISNKKLNLFTNSYEIYKFRKNISTYDQADYDYIMKSSRYGKRQGLSVNRYLKSSTPSYYISKNDRNISLINLDDSTNTNDSNNYYKIKDEVNTNKLNINNKSNNSKIDEGDFTDSVAFSMFLNLNLNTLIKTETFNFSCEFNDLMILPGLPVKINYNKFISENFNYKKNTITNKKECNCNYCKIISLRIYMYLLTLNSRNVYIPFDISGEEIKRDLLLYIKNIKLLVLPSSKTVSKLSNKLTTYELNVEFLIDNIILSLSMDIFQEIRLFNEYYRDTLNSIINYYLWYIKSCKTYIITESILNPYSINNYENQINKTIEDPTLNRYRNINSFLNQLLPTNIKTNQLNSEKTSFENMLDIDENISFNSDINTNKELTYQKLSSESLEFVQENQIVLLYTSGFPLSYKNNLNCLPEVIKRHLLHENMGNLDKDRRYGIPALKLDNSNIGKDILNISMDLYSNDGDQNINSHNNYKAINHNNDKNSSESNNSINSNNNNINNNININNNNNNNNNNINMKISNKNKPIFSDNTIYSIIENLFNFTSVPLEWINNGLDEENKLKNEDILKNYSILSQFMLPLSHLNKTRQIKIEYRLNTFNIIIHNNNLDILKIIIEKTDCMLEFPSIINCKLTGTIGAITHDPIMDCMVTVVKPFPYDIIINSTKNNNFNNNNRNYNQDYNYSTHNILMNNLINNYPILNVNFCTESISLEITSGFLQNIRLILSDYSNLHLLGLSYAYGRKINTVKIINDLGQSSLIVQPILMEGVYVQKDIVGIRDLCINEKKNENGIVQNVNNDVKGLKKHLLKSGEYCNISINLPVYMAIQKFTHRKGQKIAARIQANRNSDFWKNNYKNSLIDESEIHFNEFLNITSKMLTDDVNVKDSILGLNNNNNNNSNYHVINMNIKDNDSNNNNNNNNNDNSNDNINNNNNSKLIKENRKKNNSNLILSDISNELCSLGISKRKKHNIKHLWLEDKKSSLLFGSTGIAEYELKQLAEQLELSTPVLRMNTEGVDMMLHRFLISQSTWSSIGKLKDDTLYRRAYRLGTLGFLVVLEPESGIYSNEWIWTLGTCIQIENSTNILFRVTANWRQGIRYLCGSIFVESSKNAGNDLIRNDGNKMGDHFPYIDIPPYSRRSIPVSWFLLSDMEPNILPLLVSNDLYNDDNYEDDYGDENTNQNNYKNRNLKTQNKSVVYKGKVRIDKKSLNRIQSKMSPIPFTILKSLVNEIMSTQPGNISKAKIVNEITTLTFESLMGFNCQVESMDIPTSDKYVTSYSYTIKITPLIKITNSLPFPIHIRLKIPSGIKIPNLKNIDFSNNYINDFQVNDIKLLELIEEYSPKYIKYNENINNKNICNDHNHHTEINKIKINKNSNYFKLKNVYKQEFVALIDILNGKYVDYIIQSQQELELPICRQKLDITIYVNGSPLEYCCYPLFTNTSESTDYIQSRNTMINKYIYKSKRISISFPFGNTLTQNVSLKRIFGNPLNLWNPFYSKLIKDFFGDVDNIGLSKLIDSLNNMTISISISSKRILFSTLSRIENTSDSIICLFINNNIPSNNNNNNNTNSNTVNNVNNNLNSIFNISLNNYIVVPLPPMYRYFTTIENLKNIRLSTLCLDLIDNKLNISKYKNNLSLYSNELNYLISNNIKISHISKISPKYDLSLLGTNNSINLPLKSIQGKEYDQKISIGSTTHNNDLLSQLNCPLVSFYNKYEFISQLPFPIIIHRYVNSNEMHKKINSELSNIIDIEYENKDNSIIYFRNKRKTNESELITDEKCNENEIKNDFRDNNNNNNNNNDNNHHHHNIDYRKKSGNKNNENNIFNNDIIENNCIDFKLPPKTSLSSSDLLLRPNERRPYHDTDLKIWISKPIVEGVNEPFQASREFLLFSGQKVEYTPQLSKFQIALHKHQDNNNNYSSGINTINNYSDISIGGLSNMGKSIGLTKLNSNLNVFESDNNTPMLITIQIIPAILGTTSSGSTNLRNLSYFIIFSLAEAPFFEICNFTNYYIAYDTPETRAHNYYYRSKKAVKDVVTGNVSGSNSLVTNGNSGIGLSERLNSIAGVSGTKQKLTLKSSISNILSDKNKGLSHKKSDNYSDDNILKIDEFKRSKTFNNISYNENSIRDKSSKKLTYINHHHLYGNAYVYPDIFSAKSADIGIIPPNTRIPYIPKSWDCEYIGIRPFNVKKSVWTTHSITSINEQISVITFIKYSSDKKIDKLINNNTSNEININHNKFQNPFTTLNSLSNTNQKIITGKLYVFLMVNSKGTRILTILDNKKHAEKLLNGNITNISNISYNTSDLNSRISNDNEIEINNELDNINIGTNDSTDNLTKTKSIKNELIQLKNNNDSHNHKIASKNENYNINTVYRNNLSNKMKKISWLGFKMSFFIPRISISWIHQNELVLISHGSLFHTYVNIQPQNMYPISILNLACNSLLNICLKLLEFRENKVGLNNKNGVAQNNKLSLLNGLKSFSIINTNDGNSSINNNNKKNIKTLFSHGVTGLFTTNRKKNLNKTEYNDICDFNINIKSQTGGNILKGKKINNKQTNKLLFQNYSNEPESDCMKEDSTINDCNKDIELLSFIIKQIFIFLSKNLSIAGGSVSPKENPVINNVLKMLKKIYKCCLDNEYHIKNRYDNFHYNSSTDIDSLIETEYFIKKLYFQLYNGVMKSILRIVTTLSDLIKFNILMCGKITIKIGLSSIHVDHFLQGDIPVILKTSNIYLSRNEYNAIGNVGNDDSNDIDELIKNNKSSRILCKNKKKQLNKIKNNYNDEDEEDNEEHNDYIENEYDNSKSEREELNNELINEEINRQMDNVENYDRTNNGDFISFTIARSLMNPLYAPIFDEINIQISQISCNLERLVVQTLYFMVSKEIENMNNITYSRQKVLWMHTTRQKMIKKRNRELKKYLGSLVCYVSGGYSLPMYITRTPWDQLKIGKPLYIKTLAISDIIVAISIRTSDDNINIDTLTPEALLFMNILPLDTPHMILNVNSLHKDALVVDIGEFFHFLISSYSRQLKRKVLPSLGVTHLLAVYSGLKRGTKSLFIEIKRGIYDDDLTYIEGFIQGFRVGLIHFFRYLLGGTFQTTSVIFNFGHKLLGGRRPRPKSILDAIWNGIVGLIIDTFITPWILLYKEPIENFRKTNKIYIYILTLIFCILRLPLSPLFGLLNLLASITESFATTLIGDFEQFVHVQSRSELMNDIEKERINNKTELESGNINNNNNN</sequence>
<comment type="caution">
    <text evidence="4">The sequence shown here is derived from an EMBL/GenBank/DDBJ whole genome shotgun (WGS) entry which is preliminary data.</text>
</comment>